<sequence length="257" mass="28964">MFEWIKRLGNKARNLVLPEREERRARNTEAIDLTPYAPEPKVFLGQLAYLELSQFEILTNELKFSPTTSSKAELSEAAAKSFQKYRAIAKAISIQGFDATDAMDPHTERIETFHSRTNGIDWFETVVKVYLVGGLLEDFYRRLAVGLPDSVRDDVEKALKDSTFERFAKACLIDAMKDNPQLASRLALWGRRLMGDVLLELRAAFDNRKLAGITKGKRLSLDDEREVNLAAYSKLEPLISELIGAHSVRMDAIGLAA</sequence>
<dbReference type="AlphaFoldDB" id="A0A6J6C6S0"/>
<name>A0A6J6C6S0_9ZZZZ</name>
<dbReference type="EMBL" id="CAEZUR010000029">
    <property type="protein sequence ID" value="CAB4605581.1"/>
    <property type="molecule type" value="Genomic_DNA"/>
</dbReference>
<organism evidence="2">
    <name type="scientific">freshwater metagenome</name>
    <dbReference type="NCBI Taxonomy" id="449393"/>
    <lineage>
        <taxon>unclassified sequences</taxon>
        <taxon>metagenomes</taxon>
        <taxon>ecological metagenomes</taxon>
    </lineage>
</organism>
<evidence type="ECO:0000313" key="3">
    <source>
        <dbReference type="EMBL" id="CAB4605581.1"/>
    </source>
</evidence>
<feature type="domain" description="Ferritin-like" evidence="1">
    <location>
        <begin position="43"/>
        <end position="200"/>
    </location>
</feature>
<proteinExistence type="predicted"/>
<dbReference type="Pfam" id="PF13794">
    <property type="entry name" value="MiaE_2"/>
    <property type="match status" value="1"/>
</dbReference>
<dbReference type="InterPro" id="IPR059125">
    <property type="entry name" value="Ferritin_actino"/>
</dbReference>
<evidence type="ECO:0000259" key="1">
    <source>
        <dbReference type="Pfam" id="PF13794"/>
    </source>
</evidence>
<evidence type="ECO:0000313" key="2">
    <source>
        <dbReference type="EMBL" id="CAB4547050.1"/>
    </source>
</evidence>
<dbReference type="InterPro" id="IPR012347">
    <property type="entry name" value="Ferritin-like"/>
</dbReference>
<gene>
    <name evidence="2" type="ORF">UFOPK1433_00865</name>
    <name evidence="3" type="ORF">UFOPK1843_00481</name>
</gene>
<protein>
    <submittedName>
        <fullName evidence="2">Unannotated protein</fullName>
    </submittedName>
</protein>
<reference evidence="2" key="1">
    <citation type="submission" date="2020-05" db="EMBL/GenBank/DDBJ databases">
        <authorList>
            <person name="Chiriac C."/>
            <person name="Salcher M."/>
            <person name="Ghai R."/>
            <person name="Kavagutti S V."/>
        </authorList>
    </citation>
    <scope>NUCLEOTIDE SEQUENCE</scope>
</reference>
<dbReference type="Gene3D" id="1.20.1260.10">
    <property type="match status" value="1"/>
</dbReference>
<accession>A0A6J6C6S0</accession>
<dbReference type="EMBL" id="CAEZSN010000098">
    <property type="protein sequence ID" value="CAB4547050.1"/>
    <property type="molecule type" value="Genomic_DNA"/>
</dbReference>